<dbReference type="Pfam" id="PF13356">
    <property type="entry name" value="Arm-DNA-bind_3"/>
    <property type="match status" value="1"/>
</dbReference>
<dbReference type="GO" id="GO:0006310">
    <property type="term" value="P:DNA recombination"/>
    <property type="evidence" value="ECO:0007669"/>
    <property type="project" value="UniProtKB-KW"/>
</dbReference>
<evidence type="ECO:0000313" key="8">
    <source>
        <dbReference type="Proteomes" id="UP000186323"/>
    </source>
</evidence>
<accession>A0A1K1LCL6</accession>
<feature type="domain" description="Phage integrase central" evidence="6">
    <location>
        <begin position="100"/>
        <end position="195"/>
    </location>
</feature>
<dbReference type="InterPro" id="IPR053876">
    <property type="entry name" value="Phage_int_M"/>
</dbReference>
<evidence type="ECO:0000313" key="7">
    <source>
        <dbReference type="EMBL" id="SFV72451.1"/>
    </source>
</evidence>
<dbReference type="RefSeq" id="WP_331712387.1">
    <property type="nucleotide sequence ID" value="NZ_JAXXLW010000009.1"/>
</dbReference>
<dbReference type="AlphaFoldDB" id="A0A1K1LCL6"/>
<evidence type="ECO:0000259" key="5">
    <source>
        <dbReference type="Pfam" id="PF13356"/>
    </source>
</evidence>
<evidence type="ECO:0000256" key="3">
    <source>
        <dbReference type="ARBA" id="ARBA00023125"/>
    </source>
</evidence>
<keyword evidence="8" id="KW-1185">Reference proteome</keyword>
<comment type="similarity">
    <text evidence="1">Belongs to the 'phage' integrase family.</text>
</comment>
<gene>
    <name evidence="7" type="ORF">DESPIGER_0566</name>
</gene>
<feature type="domain" description="Integrase DNA-binding" evidence="5">
    <location>
        <begin position="3"/>
        <end position="88"/>
    </location>
</feature>
<dbReference type="InterPro" id="IPR011010">
    <property type="entry name" value="DNA_brk_join_enz"/>
</dbReference>
<sequence>MPLTDVRIRSLKPANKPHKYSDGGGLFLFIPPSGSKLWRMAYRFEGKSRLLSFGAYPAVSLKDARERRDEARRLLAKGIDPSAYKRQQQEARRIAERDSFQNIAREWHTTRMTAFSAKHQGTVMYRLCNYIFPFIGTAPIARLEVQDIMAVLRPLEMKRCYETSRRVLQIINQVFRYAVITGRARHNIAADLRGALSPRRVTHRAAVLTPEKVGQLLRDIDAYDGYFPLVCALKLAPLVFTHPTELRAAQWGEFDLEAAEWRIPAERMKMRRPHIVPLSAQSVAILRELQPWTGTGRYLFSFCAHGSASPV</sequence>
<keyword evidence="3" id="KW-0238">DNA-binding</keyword>
<dbReference type="InterPro" id="IPR013762">
    <property type="entry name" value="Integrase-like_cat_sf"/>
</dbReference>
<evidence type="ECO:0000256" key="4">
    <source>
        <dbReference type="ARBA" id="ARBA00023172"/>
    </source>
</evidence>
<dbReference type="Proteomes" id="UP000186323">
    <property type="component" value="Chromosome I"/>
</dbReference>
<dbReference type="GO" id="GO:0015074">
    <property type="term" value="P:DNA integration"/>
    <property type="evidence" value="ECO:0007669"/>
    <property type="project" value="UniProtKB-KW"/>
</dbReference>
<keyword evidence="2" id="KW-0229">DNA integration</keyword>
<dbReference type="Gene3D" id="3.30.160.390">
    <property type="entry name" value="Integrase, DNA-binding domain"/>
    <property type="match status" value="1"/>
</dbReference>
<evidence type="ECO:0000259" key="6">
    <source>
        <dbReference type="Pfam" id="PF22022"/>
    </source>
</evidence>
<dbReference type="PANTHER" id="PTHR30629:SF2">
    <property type="entry name" value="PROPHAGE INTEGRASE INTS-RELATED"/>
    <property type="match status" value="1"/>
</dbReference>
<proteinExistence type="inferred from homology"/>
<dbReference type="Gene3D" id="1.10.150.130">
    <property type="match status" value="1"/>
</dbReference>
<dbReference type="InterPro" id="IPR025166">
    <property type="entry name" value="Integrase_DNA_bind_dom"/>
</dbReference>
<dbReference type="GO" id="GO:0003677">
    <property type="term" value="F:DNA binding"/>
    <property type="evidence" value="ECO:0007669"/>
    <property type="project" value="UniProtKB-KW"/>
</dbReference>
<dbReference type="Pfam" id="PF22022">
    <property type="entry name" value="Phage_int_M"/>
    <property type="match status" value="1"/>
</dbReference>
<evidence type="ECO:0000256" key="1">
    <source>
        <dbReference type="ARBA" id="ARBA00008857"/>
    </source>
</evidence>
<name>A0A1K1LCL6_9BACT</name>
<dbReference type="EMBL" id="LT630450">
    <property type="protein sequence ID" value="SFV72451.1"/>
    <property type="molecule type" value="Genomic_DNA"/>
</dbReference>
<dbReference type="PANTHER" id="PTHR30629">
    <property type="entry name" value="PROPHAGE INTEGRASE"/>
    <property type="match status" value="1"/>
</dbReference>
<dbReference type="KEGG" id="dpg:DESPIGER_0566"/>
<protein>
    <submittedName>
        <fullName evidence="7">Integrase</fullName>
    </submittedName>
</protein>
<dbReference type="Gene3D" id="1.10.443.10">
    <property type="entry name" value="Intergrase catalytic core"/>
    <property type="match status" value="1"/>
</dbReference>
<keyword evidence="4" id="KW-0233">DNA recombination</keyword>
<organism evidence="7 8">
    <name type="scientific">Desulfovibrio piger</name>
    <dbReference type="NCBI Taxonomy" id="901"/>
    <lineage>
        <taxon>Bacteria</taxon>
        <taxon>Pseudomonadati</taxon>
        <taxon>Thermodesulfobacteriota</taxon>
        <taxon>Desulfovibrionia</taxon>
        <taxon>Desulfovibrionales</taxon>
        <taxon>Desulfovibrionaceae</taxon>
        <taxon>Desulfovibrio</taxon>
    </lineage>
</organism>
<dbReference type="InterPro" id="IPR038488">
    <property type="entry name" value="Integrase_DNA-bd_sf"/>
</dbReference>
<evidence type="ECO:0000256" key="2">
    <source>
        <dbReference type="ARBA" id="ARBA00022908"/>
    </source>
</evidence>
<dbReference type="SUPFAM" id="SSF56349">
    <property type="entry name" value="DNA breaking-rejoining enzymes"/>
    <property type="match status" value="1"/>
</dbReference>
<reference evidence="8" key="1">
    <citation type="submission" date="2016-10" db="EMBL/GenBank/DDBJ databases">
        <authorList>
            <person name="Wegmann U."/>
        </authorList>
    </citation>
    <scope>NUCLEOTIDE SEQUENCE [LARGE SCALE GENOMIC DNA]</scope>
</reference>
<dbReference type="InterPro" id="IPR010998">
    <property type="entry name" value="Integrase_recombinase_N"/>
</dbReference>
<dbReference type="InterPro" id="IPR050808">
    <property type="entry name" value="Phage_Integrase"/>
</dbReference>